<dbReference type="InterPro" id="IPR012259">
    <property type="entry name" value="DHFR"/>
</dbReference>
<keyword evidence="12" id="KW-1185">Reference proteome</keyword>
<comment type="catalytic activity">
    <reaction evidence="8">
        <text>(6S)-5,6,7,8-tetrahydrofolate + NADP(+) = 7,8-dihydrofolate + NADPH + H(+)</text>
        <dbReference type="Rhea" id="RHEA:15009"/>
        <dbReference type="ChEBI" id="CHEBI:15378"/>
        <dbReference type="ChEBI" id="CHEBI:57451"/>
        <dbReference type="ChEBI" id="CHEBI:57453"/>
        <dbReference type="ChEBI" id="CHEBI:57783"/>
        <dbReference type="ChEBI" id="CHEBI:58349"/>
        <dbReference type="EC" id="1.5.1.3"/>
    </reaction>
</comment>
<dbReference type="PROSITE" id="PS00075">
    <property type="entry name" value="DHFR_1"/>
    <property type="match status" value="1"/>
</dbReference>
<name>A0ABP0EZ05_CLALP</name>
<evidence type="ECO:0000256" key="3">
    <source>
        <dbReference type="ARBA" id="ARBA00018886"/>
    </source>
</evidence>
<dbReference type="Pfam" id="PF00186">
    <property type="entry name" value="DHFR_1"/>
    <property type="match status" value="1"/>
</dbReference>
<organism evidence="11 12">
    <name type="scientific">Clavelina lepadiformis</name>
    <name type="common">Light-bulb sea squirt</name>
    <name type="synonym">Ascidia lepadiformis</name>
    <dbReference type="NCBI Taxonomy" id="159417"/>
    <lineage>
        <taxon>Eukaryota</taxon>
        <taxon>Metazoa</taxon>
        <taxon>Chordata</taxon>
        <taxon>Tunicata</taxon>
        <taxon>Ascidiacea</taxon>
        <taxon>Aplousobranchia</taxon>
        <taxon>Clavelinidae</taxon>
        <taxon>Clavelina</taxon>
    </lineage>
</organism>
<dbReference type="EC" id="1.5.1.3" evidence="2"/>
<dbReference type="PANTHER" id="PTHR48069">
    <property type="entry name" value="DIHYDROFOLATE REDUCTASE"/>
    <property type="match status" value="1"/>
</dbReference>
<protein>
    <recommendedName>
        <fullName evidence="3">Dihydrofolate reductase</fullName>
        <ecNumber evidence="2">1.5.1.3</ecNumber>
    </recommendedName>
</protein>
<dbReference type="EMBL" id="CAWYQH010000001">
    <property type="protein sequence ID" value="CAK8672701.1"/>
    <property type="molecule type" value="Genomic_DNA"/>
</dbReference>
<comment type="similarity">
    <text evidence="9">Belongs to the dihydrofolate reductase family.</text>
</comment>
<dbReference type="PRINTS" id="PR00070">
    <property type="entry name" value="DHFR"/>
</dbReference>
<evidence type="ECO:0000256" key="4">
    <source>
        <dbReference type="ARBA" id="ARBA00022563"/>
    </source>
</evidence>
<dbReference type="SUPFAM" id="SSF53597">
    <property type="entry name" value="Dihydrofolate reductase-like"/>
    <property type="match status" value="1"/>
</dbReference>
<comment type="caution">
    <text evidence="11">The sequence shown here is derived from an EMBL/GenBank/DDBJ whole genome shotgun (WGS) entry which is preliminary data.</text>
</comment>
<keyword evidence="5" id="KW-0487">Methotrexate resistance</keyword>
<keyword evidence="6" id="KW-0521">NADP</keyword>
<evidence type="ECO:0000256" key="9">
    <source>
        <dbReference type="RuleBase" id="RU004474"/>
    </source>
</evidence>
<accession>A0ABP0EZ05</accession>
<feature type="domain" description="DHFR" evidence="10">
    <location>
        <begin position="7"/>
        <end position="192"/>
    </location>
</feature>
<sequence>MSMKEIKIHTVAACCNNWGIGNKGNLPWNLPKEYKHFSKLTTGNPPEGKQNVVVMGRKTWQSIPAKFRPLKNRINIVMSTSLKAPFEGPHALVHSFKDLLSLLQSDEWKDKIHDVFNIGGQSIYEVAQSSPYCGNIYLTRIFGDFECDTFFPKLGNEFCQVADEQLDEQYPHLPRGIQEDKGTKWKVEIYYKTNNK</sequence>
<keyword evidence="7" id="KW-0560">Oxidoreductase</keyword>
<reference evidence="11 12" key="1">
    <citation type="submission" date="2024-02" db="EMBL/GenBank/DDBJ databases">
        <authorList>
            <person name="Daric V."/>
            <person name="Darras S."/>
        </authorList>
    </citation>
    <scope>NUCLEOTIDE SEQUENCE [LARGE SCALE GENOMIC DNA]</scope>
</reference>
<dbReference type="PROSITE" id="PS51330">
    <property type="entry name" value="DHFR_2"/>
    <property type="match status" value="1"/>
</dbReference>
<gene>
    <name evidence="11" type="ORF">CVLEPA_LOCUS2389</name>
</gene>
<evidence type="ECO:0000256" key="6">
    <source>
        <dbReference type="ARBA" id="ARBA00022857"/>
    </source>
</evidence>
<evidence type="ECO:0000256" key="1">
    <source>
        <dbReference type="ARBA" id="ARBA00004903"/>
    </source>
</evidence>
<dbReference type="InterPro" id="IPR024072">
    <property type="entry name" value="DHFR-like_dom_sf"/>
</dbReference>
<dbReference type="Gene3D" id="3.40.430.10">
    <property type="entry name" value="Dihydrofolate Reductase, subunit A"/>
    <property type="match status" value="1"/>
</dbReference>
<dbReference type="Proteomes" id="UP001642483">
    <property type="component" value="Unassembled WGS sequence"/>
</dbReference>
<evidence type="ECO:0000313" key="11">
    <source>
        <dbReference type="EMBL" id="CAK8672701.1"/>
    </source>
</evidence>
<evidence type="ECO:0000256" key="7">
    <source>
        <dbReference type="ARBA" id="ARBA00023002"/>
    </source>
</evidence>
<dbReference type="InterPro" id="IPR017925">
    <property type="entry name" value="DHFR_CS"/>
</dbReference>
<dbReference type="InterPro" id="IPR001796">
    <property type="entry name" value="DHFR_dom"/>
</dbReference>
<evidence type="ECO:0000313" key="12">
    <source>
        <dbReference type="Proteomes" id="UP001642483"/>
    </source>
</evidence>
<dbReference type="PANTHER" id="PTHR48069:SF3">
    <property type="entry name" value="DIHYDROFOLATE REDUCTASE"/>
    <property type="match status" value="1"/>
</dbReference>
<evidence type="ECO:0000259" key="10">
    <source>
        <dbReference type="PROSITE" id="PS51330"/>
    </source>
</evidence>
<proteinExistence type="inferred from homology"/>
<evidence type="ECO:0000256" key="2">
    <source>
        <dbReference type="ARBA" id="ARBA00012856"/>
    </source>
</evidence>
<evidence type="ECO:0000256" key="5">
    <source>
        <dbReference type="ARBA" id="ARBA00022609"/>
    </source>
</evidence>
<evidence type="ECO:0000256" key="8">
    <source>
        <dbReference type="ARBA" id="ARBA00048873"/>
    </source>
</evidence>
<comment type="pathway">
    <text evidence="1">Cofactor biosynthesis; tetrahydrofolate biosynthesis; 5,6,7,8-tetrahydrofolate from 7,8-dihydrofolate: step 1/1.</text>
</comment>
<keyword evidence="4" id="KW-0554">One-carbon metabolism</keyword>
<dbReference type="CDD" id="cd00209">
    <property type="entry name" value="DHFR"/>
    <property type="match status" value="1"/>
</dbReference>